<keyword evidence="7" id="KW-0067">ATP-binding</keyword>
<dbReference type="RefSeq" id="XP_019631110.1">
    <property type="nucleotide sequence ID" value="XM_019775551.1"/>
</dbReference>
<dbReference type="InterPro" id="IPR040464">
    <property type="entry name" value="InsP(3)kin_ATP-grasp"/>
</dbReference>
<keyword evidence="12" id="KW-1185">Reference proteome</keyword>
<dbReference type="PANTHER" id="PTHR14217">
    <property type="entry name" value="INOSITOL-TETRAKISPHOSPHATE 1-KINASE"/>
    <property type="match status" value="1"/>
</dbReference>
<feature type="domain" description="Inositol-tetrakisphosphate 1-kinase N-terminal" evidence="11">
    <location>
        <begin position="30"/>
        <end position="120"/>
    </location>
</feature>
<evidence type="ECO:0000256" key="7">
    <source>
        <dbReference type="ARBA" id="ARBA00022840"/>
    </source>
</evidence>
<evidence type="ECO:0000256" key="3">
    <source>
        <dbReference type="ARBA" id="ARBA00022679"/>
    </source>
</evidence>
<dbReference type="Gene3D" id="3.40.50.11370">
    <property type="match status" value="1"/>
</dbReference>
<dbReference type="GO" id="GO:0005524">
    <property type="term" value="F:ATP binding"/>
    <property type="evidence" value="ECO:0007669"/>
    <property type="project" value="UniProtKB-KW"/>
</dbReference>
<evidence type="ECO:0000256" key="5">
    <source>
        <dbReference type="ARBA" id="ARBA00022741"/>
    </source>
</evidence>
<dbReference type="Proteomes" id="UP000515135">
    <property type="component" value="Unplaced"/>
</dbReference>
<dbReference type="GO" id="GO:0052725">
    <property type="term" value="F:inositol-1,3,4-trisphosphate 6-kinase activity"/>
    <property type="evidence" value="ECO:0007669"/>
    <property type="project" value="InterPro"/>
</dbReference>
<feature type="domain" description="Inositol 1,3,4-trisphosphate 5/6-kinase ATP-grasp" evidence="10">
    <location>
        <begin position="144"/>
        <end position="340"/>
    </location>
</feature>
<feature type="region of interest" description="Disordered" evidence="9">
    <location>
        <begin position="372"/>
        <end position="420"/>
    </location>
</feature>
<evidence type="ECO:0000256" key="8">
    <source>
        <dbReference type="ARBA" id="ARBA00022842"/>
    </source>
</evidence>
<organism evidence="12 13">
    <name type="scientific">Branchiostoma belcheri</name>
    <name type="common">Amphioxus</name>
    <dbReference type="NCBI Taxonomy" id="7741"/>
    <lineage>
        <taxon>Eukaryota</taxon>
        <taxon>Metazoa</taxon>
        <taxon>Chordata</taxon>
        <taxon>Cephalochordata</taxon>
        <taxon>Leptocardii</taxon>
        <taxon>Amphioxiformes</taxon>
        <taxon>Branchiostomatidae</taxon>
        <taxon>Branchiostoma</taxon>
    </lineage>
</organism>
<keyword evidence="5" id="KW-0547">Nucleotide-binding</keyword>
<dbReference type="GeneID" id="109475020"/>
<gene>
    <name evidence="13" type="primary">LOC109475020</name>
</gene>
<feature type="compositionally biased region" description="Polar residues" evidence="9">
    <location>
        <begin position="376"/>
        <end position="406"/>
    </location>
</feature>
<protein>
    <submittedName>
        <fullName evidence="13">Inositol-tetrakisphosphate 1-kinase-like</fullName>
    </submittedName>
</protein>
<dbReference type="PANTHER" id="PTHR14217:SF1">
    <property type="entry name" value="INOSITOL-TETRAKISPHOSPHATE 1-KINASE"/>
    <property type="match status" value="1"/>
</dbReference>
<dbReference type="Pfam" id="PF17927">
    <property type="entry name" value="Ins134_P3_kin_N"/>
    <property type="match status" value="1"/>
</dbReference>
<keyword evidence="3" id="KW-0808">Transferase</keyword>
<dbReference type="AlphaFoldDB" id="A0A6P4YNQ8"/>
<dbReference type="InterPro" id="IPR008656">
    <property type="entry name" value="Inositol_tetrakis-P_1-kinase"/>
</dbReference>
<evidence type="ECO:0000313" key="13">
    <source>
        <dbReference type="RefSeq" id="XP_019631110.1"/>
    </source>
</evidence>
<reference evidence="13" key="1">
    <citation type="submission" date="2025-08" db="UniProtKB">
        <authorList>
            <consortium name="RefSeq"/>
        </authorList>
    </citation>
    <scope>IDENTIFICATION</scope>
    <source>
        <tissue evidence="13">Gonad</tissue>
    </source>
</reference>
<evidence type="ECO:0000256" key="9">
    <source>
        <dbReference type="SAM" id="MobiDB-lite"/>
    </source>
</evidence>
<proteinExistence type="inferred from homology"/>
<keyword evidence="4" id="KW-0479">Metal-binding</keyword>
<sequence>MDEEGRSAGSTQGQMAQYGEKADALSLSWRVGCWLSEKKKKTFSIHTFSQYCRCRGMELVLVDSSRPLAAQGPFHAILHKLTDVIIKAREGDAHAQGQLQQVEDYLSSHPEVVVVDPLSSVKSLMDRWTAYHIIQECIPKDKGGDIFMPEFVEVRTTDRTEILQLLQEGGVHFPFVCKRSVAQGSASHEMAIIFNAEGLKDLLSPPCVAQNFVNHNAVLHKVFVVGESYFVVERPSLKNFSAGDHSTIYFNSHDVSKAGSSSFLNQLDSRDKVSCPSLPLSREKFEHVLTNLRQQLGITLFGVDIIVENRTSRHAIIDINAFPSYDGVPDPFSVVADHLQSLLTQRSAVPRAGTVNANTLNRAEVSVPVSIGPNKASVTDETSYTNGSRTESANSGLIMLTNGTDSNKGRDLQSSERTNGETLAHPRIDGLTDIVSRKDVPYTKFGKGQEVYLGGLANGNGPACVTASAEEDQCCKQLTNGEKLGFVRLAKV</sequence>
<dbReference type="GO" id="GO:0005737">
    <property type="term" value="C:cytoplasm"/>
    <property type="evidence" value="ECO:0007669"/>
    <property type="project" value="TreeGrafter"/>
</dbReference>
<accession>A0A6P4YNQ8</accession>
<name>A0A6P4YNQ8_BRABE</name>
<dbReference type="GO" id="GO:0047325">
    <property type="term" value="F:inositol-3,4,5,6-tetrakisphosphate 1-kinase activity"/>
    <property type="evidence" value="ECO:0007669"/>
    <property type="project" value="InterPro"/>
</dbReference>
<dbReference type="KEGG" id="bbel:109475020"/>
<evidence type="ECO:0000256" key="6">
    <source>
        <dbReference type="ARBA" id="ARBA00022777"/>
    </source>
</evidence>
<evidence type="ECO:0000313" key="12">
    <source>
        <dbReference type="Proteomes" id="UP000515135"/>
    </source>
</evidence>
<evidence type="ECO:0000256" key="4">
    <source>
        <dbReference type="ARBA" id="ARBA00022723"/>
    </source>
</evidence>
<dbReference type="Gene3D" id="3.30.1490.220">
    <property type="match status" value="1"/>
</dbReference>
<dbReference type="GO" id="GO:0000287">
    <property type="term" value="F:magnesium ion binding"/>
    <property type="evidence" value="ECO:0007669"/>
    <property type="project" value="InterPro"/>
</dbReference>
<keyword evidence="6" id="KW-0418">Kinase</keyword>
<comment type="cofactor">
    <cofactor evidence="1">
        <name>Mg(2+)</name>
        <dbReference type="ChEBI" id="CHEBI:18420"/>
    </cofactor>
</comment>
<dbReference type="GO" id="GO:0032957">
    <property type="term" value="P:inositol trisphosphate metabolic process"/>
    <property type="evidence" value="ECO:0007669"/>
    <property type="project" value="InterPro"/>
</dbReference>
<comment type="similarity">
    <text evidence="2">Belongs to the ITPK1 family.</text>
</comment>
<evidence type="ECO:0000259" key="11">
    <source>
        <dbReference type="Pfam" id="PF17927"/>
    </source>
</evidence>
<evidence type="ECO:0000256" key="2">
    <source>
        <dbReference type="ARBA" id="ARBA00009601"/>
    </source>
</evidence>
<evidence type="ECO:0000259" key="10">
    <source>
        <dbReference type="Pfam" id="PF05770"/>
    </source>
</evidence>
<keyword evidence="8" id="KW-0460">Magnesium</keyword>
<dbReference type="InterPro" id="IPR041429">
    <property type="entry name" value="ITPK1_N"/>
</dbReference>
<dbReference type="GO" id="GO:0052726">
    <property type="term" value="F:inositol-1,3,4-trisphosphate 5-kinase activity"/>
    <property type="evidence" value="ECO:0007669"/>
    <property type="project" value="InterPro"/>
</dbReference>
<dbReference type="OrthoDB" id="25308at2759"/>
<dbReference type="FunFam" id="3.30.470.20:FF:000047">
    <property type="entry name" value="Inositol-tetrakisphosphate 1-kinase 4"/>
    <property type="match status" value="1"/>
</dbReference>
<dbReference type="SUPFAM" id="SSF56059">
    <property type="entry name" value="Glutathione synthetase ATP-binding domain-like"/>
    <property type="match status" value="1"/>
</dbReference>
<evidence type="ECO:0000256" key="1">
    <source>
        <dbReference type="ARBA" id="ARBA00001946"/>
    </source>
</evidence>
<dbReference type="Pfam" id="PF05770">
    <property type="entry name" value="Ins134_P3_kin"/>
    <property type="match status" value="1"/>
</dbReference>